<accession>A0A9X0A054</accession>
<keyword evidence="4" id="KW-1185">Reference proteome</keyword>
<feature type="compositionally biased region" description="Basic and acidic residues" evidence="1">
    <location>
        <begin position="106"/>
        <end position="123"/>
    </location>
</feature>
<evidence type="ECO:0000313" key="2">
    <source>
        <dbReference type="EMBL" id="KAJ7390560.1"/>
    </source>
</evidence>
<feature type="region of interest" description="Disordered" evidence="1">
    <location>
        <begin position="95"/>
        <end position="123"/>
    </location>
</feature>
<name>A0A9X0A054_9CNID</name>
<organism evidence="3 4">
    <name type="scientific">Desmophyllum pertusum</name>
    <dbReference type="NCBI Taxonomy" id="174260"/>
    <lineage>
        <taxon>Eukaryota</taxon>
        <taxon>Metazoa</taxon>
        <taxon>Cnidaria</taxon>
        <taxon>Anthozoa</taxon>
        <taxon>Hexacorallia</taxon>
        <taxon>Scleractinia</taxon>
        <taxon>Caryophylliina</taxon>
        <taxon>Caryophylliidae</taxon>
        <taxon>Desmophyllum</taxon>
    </lineage>
</organism>
<comment type="caution">
    <text evidence="3">The sequence shown here is derived from an EMBL/GenBank/DDBJ whole genome shotgun (WGS) entry which is preliminary data.</text>
</comment>
<dbReference type="EMBL" id="MU825415">
    <property type="protein sequence ID" value="KAJ7390560.1"/>
    <property type="molecule type" value="Genomic_DNA"/>
</dbReference>
<dbReference type="AlphaFoldDB" id="A0A9X0A054"/>
<evidence type="ECO:0000313" key="4">
    <source>
        <dbReference type="Proteomes" id="UP001163046"/>
    </source>
</evidence>
<sequence>MASFCPRRKDVPDNSTKTSVSHGACGQGVSPIRDIWSIWRRIGLPSPQVPRNVPEIAEPLLPPNDTKMQRINWEDLRKKDQRNFKKIHNDEIDEIENDDIENDEIENAKIENDENKNDENKSD</sequence>
<evidence type="ECO:0000256" key="1">
    <source>
        <dbReference type="SAM" id="MobiDB-lite"/>
    </source>
</evidence>
<proteinExistence type="predicted"/>
<evidence type="ECO:0000313" key="3">
    <source>
        <dbReference type="EMBL" id="KAJ7390565.1"/>
    </source>
</evidence>
<reference evidence="3" key="1">
    <citation type="submission" date="2023-01" db="EMBL/GenBank/DDBJ databases">
        <title>Genome assembly of the deep-sea coral Lophelia pertusa.</title>
        <authorList>
            <person name="Herrera S."/>
            <person name="Cordes E."/>
        </authorList>
    </citation>
    <scope>NUCLEOTIDE SEQUENCE</scope>
    <source>
        <strain evidence="3">USNM1676648</strain>
        <tissue evidence="3">Polyp</tissue>
    </source>
</reference>
<gene>
    <name evidence="2" type="ORF">OS493_024598</name>
    <name evidence="3" type="ORF">OS493_024603</name>
</gene>
<feature type="region of interest" description="Disordered" evidence="1">
    <location>
        <begin position="47"/>
        <end position="66"/>
    </location>
</feature>
<dbReference type="EMBL" id="MU825415">
    <property type="protein sequence ID" value="KAJ7390565.1"/>
    <property type="molecule type" value="Genomic_DNA"/>
</dbReference>
<feature type="region of interest" description="Disordered" evidence="1">
    <location>
        <begin position="1"/>
        <end position="27"/>
    </location>
</feature>
<protein>
    <submittedName>
        <fullName evidence="3">Uncharacterized protein</fullName>
    </submittedName>
</protein>
<feature type="compositionally biased region" description="Acidic residues" evidence="1">
    <location>
        <begin position="95"/>
        <end position="105"/>
    </location>
</feature>
<dbReference type="Proteomes" id="UP001163046">
    <property type="component" value="Unassembled WGS sequence"/>
</dbReference>